<proteinExistence type="predicted"/>
<sequence>MESHVSLPRVSVPILTSTHVSTARPNLSTNTSSFNSQAPGSSVHLDTTTTFSAPRVSSLITSRIPPSATASDNNTLWIQQSPGHLVPIISDSLPVTASLHNQFADFVSDQPSSPDISILVQDNDPMTIEADGIHSSGIPTSSSTDYIQTTDLAGGSTETGAESNVEAESYLASINQVYEIMFHTLGWIEV</sequence>
<feature type="region of interest" description="Disordered" evidence="1">
    <location>
        <begin position="23"/>
        <end position="43"/>
    </location>
</feature>
<evidence type="ECO:0000313" key="3">
    <source>
        <dbReference type="Proteomes" id="UP000828390"/>
    </source>
</evidence>
<name>A0A9D4JCR5_DREPO</name>
<evidence type="ECO:0000256" key="1">
    <source>
        <dbReference type="SAM" id="MobiDB-lite"/>
    </source>
</evidence>
<keyword evidence="3" id="KW-1185">Reference proteome</keyword>
<gene>
    <name evidence="2" type="ORF">DPMN_136527</name>
</gene>
<dbReference type="EMBL" id="JAIWYP010000006">
    <property type="protein sequence ID" value="KAH3808176.1"/>
    <property type="molecule type" value="Genomic_DNA"/>
</dbReference>
<reference evidence="2" key="2">
    <citation type="submission" date="2020-11" db="EMBL/GenBank/DDBJ databases">
        <authorList>
            <person name="McCartney M.A."/>
            <person name="Auch B."/>
            <person name="Kono T."/>
            <person name="Mallez S."/>
            <person name="Becker A."/>
            <person name="Gohl D.M."/>
            <person name="Silverstein K.A.T."/>
            <person name="Koren S."/>
            <person name="Bechman K.B."/>
            <person name="Herman A."/>
            <person name="Abrahante J.E."/>
            <person name="Garbe J."/>
        </authorList>
    </citation>
    <scope>NUCLEOTIDE SEQUENCE</scope>
    <source>
        <strain evidence="2">Duluth1</strain>
        <tissue evidence="2">Whole animal</tissue>
    </source>
</reference>
<dbReference type="Proteomes" id="UP000828390">
    <property type="component" value="Unassembled WGS sequence"/>
</dbReference>
<evidence type="ECO:0000313" key="2">
    <source>
        <dbReference type="EMBL" id="KAH3808176.1"/>
    </source>
</evidence>
<reference evidence="2" key="1">
    <citation type="journal article" date="2019" name="bioRxiv">
        <title>The Genome of the Zebra Mussel, Dreissena polymorpha: A Resource for Invasive Species Research.</title>
        <authorList>
            <person name="McCartney M.A."/>
            <person name="Auch B."/>
            <person name="Kono T."/>
            <person name="Mallez S."/>
            <person name="Zhang Y."/>
            <person name="Obille A."/>
            <person name="Becker A."/>
            <person name="Abrahante J.E."/>
            <person name="Garbe J."/>
            <person name="Badalamenti J.P."/>
            <person name="Herman A."/>
            <person name="Mangelson H."/>
            <person name="Liachko I."/>
            <person name="Sullivan S."/>
            <person name="Sone E.D."/>
            <person name="Koren S."/>
            <person name="Silverstein K.A.T."/>
            <person name="Beckman K.B."/>
            <person name="Gohl D.M."/>
        </authorList>
    </citation>
    <scope>NUCLEOTIDE SEQUENCE</scope>
    <source>
        <strain evidence="2">Duluth1</strain>
        <tissue evidence="2">Whole animal</tissue>
    </source>
</reference>
<comment type="caution">
    <text evidence="2">The sequence shown here is derived from an EMBL/GenBank/DDBJ whole genome shotgun (WGS) entry which is preliminary data.</text>
</comment>
<accession>A0A9D4JCR5</accession>
<organism evidence="2 3">
    <name type="scientific">Dreissena polymorpha</name>
    <name type="common">Zebra mussel</name>
    <name type="synonym">Mytilus polymorpha</name>
    <dbReference type="NCBI Taxonomy" id="45954"/>
    <lineage>
        <taxon>Eukaryota</taxon>
        <taxon>Metazoa</taxon>
        <taxon>Spiralia</taxon>
        <taxon>Lophotrochozoa</taxon>
        <taxon>Mollusca</taxon>
        <taxon>Bivalvia</taxon>
        <taxon>Autobranchia</taxon>
        <taxon>Heteroconchia</taxon>
        <taxon>Euheterodonta</taxon>
        <taxon>Imparidentia</taxon>
        <taxon>Neoheterodontei</taxon>
        <taxon>Myida</taxon>
        <taxon>Dreissenoidea</taxon>
        <taxon>Dreissenidae</taxon>
        <taxon>Dreissena</taxon>
    </lineage>
</organism>
<dbReference type="AlphaFoldDB" id="A0A9D4JCR5"/>
<protein>
    <submittedName>
        <fullName evidence="2">Uncharacterized protein</fullName>
    </submittedName>
</protein>